<feature type="domain" description="Glycosyltransferase family 28 N-terminal" evidence="2">
    <location>
        <begin position="97"/>
        <end position="234"/>
    </location>
</feature>
<protein>
    <submittedName>
        <fullName evidence="4">Glycosyltransferase family 1 protein</fullName>
    </submittedName>
</protein>
<dbReference type="EMBL" id="KN839851">
    <property type="protein sequence ID" value="KIJ63362.1"/>
    <property type="molecule type" value="Genomic_DNA"/>
</dbReference>
<dbReference type="InterPro" id="IPR010610">
    <property type="entry name" value="EryCIII-like_C"/>
</dbReference>
<gene>
    <name evidence="4" type="ORF">HYDPIDRAFT_176063</name>
</gene>
<dbReference type="Pfam" id="PF06722">
    <property type="entry name" value="EryCIII-like_C"/>
    <property type="match status" value="1"/>
</dbReference>
<dbReference type="HOGENOM" id="CLU_000537_1_1_1"/>
<evidence type="ECO:0000313" key="5">
    <source>
        <dbReference type="Proteomes" id="UP000053820"/>
    </source>
</evidence>
<evidence type="ECO:0000256" key="1">
    <source>
        <dbReference type="ARBA" id="ARBA00022679"/>
    </source>
</evidence>
<dbReference type="InterPro" id="IPR004276">
    <property type="entry name" value="GlycoTrans_28_N"/>
</dbReference>
<dbReference type="Gene3D" id="3.40.50.2000">
    <property type="entry name" value="Glycogen Phosphorylase B"/>
    <property type="match status" value="2"/>
</dbReference>
<dbReference type="PANTHER" id="PTHR48050">
    <property type="entry name" value="STEROL 3-BETA-GLUCOSYLTRANSFERASE"/>
    <property type="match status" value="1"/>
</dbReference>
<dbReference type="InterPro" id="IPR002213">
    <property type="entry name" value="UDP_glucos_trans"/>
</dbReference>
<name>A0A0C9WEI4_9AGAM</name>
<dbReference type="FunFam" id="3.40.50.2000:FF:000009">
    <property type="entry name" value="Sterol 3-beta-glucosyltransferase UGT80A2"/>
    <property type="match status" value="1"/>
</dbReference>
<evidence type="ECO:0000259" key="2">
    <source>
        <dbReference type="Pfam" id="PF03033"/>
    </source>
</evidence>
<dbReference type="AlphaFoldDB" id="A0A0C9WEI4"/>
<evidence type="ECO:0000259" key="3">
    <source>
        <dbReference type="Pfam" id="PF06722"/>
    </source>
</evidence>
<dbReference type="FunFam" id="3.40.50.2000:FF:000268">
    <property type="entry name" value="Glycosyltransferase family 1 protein"/>
    <property type="match status" value="1"/>
</dbReference>
<sequence length="604" mass="66120">MSVSAHTNSDSTLTSEVCEEPLNRAMDENPLNMDSGLEYQATGQGLASSARLASDGRIEISLDLKESIPELPNDYAHEVAEFALDKEGWKDVPKMNIVIMVVGSRGDVQPFVALGNELRKDGHRVRLATHLMFRSFVQESGIEFFNIGGDPQQLMSYMVKNPGLLPGIESISNGDIGRKRAMLTEMFDGCWRSCHERDEPSGTQFAADAIIANPPAFAHVHCAEALGTPLLLSFSKTPTKSYAHPLVCINRTNAQPGLTNYLSFALADLLTWQGIGDIINEFRSKKLRLPALTLRSGAGLVDRLKVPWTYCMNPALVPPPNDWQNNIDTVGFYFMDLATSFKPSDDLLAFLKDGPPPVYIGFGSIVVDDPKRFSDIIFEATAQASVRAVVSAGWGGLGGSSIPPHIHILGSVPHDWLFSRVSAVVHHGGAGTTAIGLRLGKPTVVVPFFGDQFFWGRMVHQGGAGPEPIPHKELTAENLRDALKFALSPAARQGAQQMSEKMQNEDGVHKGVNSFYQHLPLLNMRCEMDPSLLAVWWSTKHCLKLSAFAAQVLADANMIDINELHLHRSKEYDSRKDISDPVTGGGSAIFWTVTHYYAGIAQIF</sequence>
<dbReference type="OrthoDB" id="2652494at2759"/>
<keyword evidence="5" id="KW-1185">Reference proteome</keyword>
<accession>A0A0C9WEI4</accession>
<reference evidence="4 5" key="1">
    <citation type="submission" date="2014-04" db="EMBL/GenBank/DDBJ databases">
        <title>Evolutionary Origins and Diversification of the Mycorrhizal Mutualists.</title>
        <authorList>
            <consortium name="DOE Joint Genome Institute"/>
            <consortium name="Mycorrhizal Genomics Consortium"/>
            <person name="Kohler A."/>
            <person name="Kuo A."/>
            <person name="Nagy L.G."/>
            <person name="Floudas D."/>
            <person name="Copeland A."/>
            <person name="Barry K.W."/>
            <person name="Cichocki N."/>
            <person name="Veneault-Fourrey C."/>
            <person name="LaButti K."/>
            <person name="Lindquist E.A."/>
            <person name="Lipzen A."/>
            <person name="Lundell T."/>
            <person name="Morin E."/>
            <person name="Murat C."/>
            <person name="Riley R."/>
            <person name="Ohm R."/>
            <person name="Sun H."/>
            <person name="Tunlid A."/>
            <person name="Henrissat B."/>
            <person name="Grigoriev I.V."/>
            <person name="Hibbett D.S."/>
            <person name="Martin F."/>
        </authorList>
    </citation>
    <scope>NUCLEOTIDE SEQUENCE [LARGE SCALE GENOMIC DNA]</scope>
    <source>
        <strain evidence="4 5">MD-312</strain>
    </source>
</reference>
<dbReference type="PANTHER" id="PTHR48050:SF13">
    <property type="entry name" value="STEROL 3-BETA-GLUCOSYLTRANSFERASE UGT80A2"/>
    <property type="match status" value="1"/>
</dbReference>
<feature type="domain" description="Erythromycin biosynthesis protein CIII-like C-terminal" evidence="3">
    <location>
        <begin position="400"/>
        <end position="504"/>
    </location>
</feature>
<proteinExistence type="predicted"/>
<dbReference type="SUPFAM" id="SSF53756">
    <property type="entry name" value="UDP-Glycosyltransferase/glycogen phosphorylase"/>
    <property type="match status" value="1"/>
</dbReference>
<keyword evidence="1 4" id="KW-0808">Transferase</keyword>
<organism evidence="4 5">
    <name type="scientific">Hydnomerulius pinastri MD-312</name>
    <dbReference type="NCBI Taxonomy" id="994086"/>
    <lineage>
        <taxon>Eukaryota</taxon>
        <taxon>Fungi</taxon>
        <taxon>Dikarya</taxon>
        <taxon>Basidiomycota</taxon>
        <taxon>Agaricomycotina</taxon>
        <taxon>Agaricomycetes</taxon>
        <taxon>Agaricomycetidae</taxon>
        <taxon>Boletales</taxon>
        <taxon>Boletales incertae sedis</taxon>
        <taxon>Leucogyrophana</taxon>
    </lineage>
</organism>
<dbReference type="GO" id="GO:0016906">
    <property type="term" value="F:sterol 3-beta-glucosyltransferase activity"/>
    <property type="evidence" value="ECO:0007669"/>
    <property type="project" value="UniProtKB-ARBA"/>
</dbReference>
<evidence type="ECO:0000313" key="4">
    <source>
        <dbReference type="EMBL" id="KIJ63362.1"/>
    </source>
</evidence>
<dbReference type="Proteomes" id="UP000053820">
    <property type="component" value="Unassembled WGS sequence"/>
</dbReference>
<dbReference type="Pfam" id="PF03033">
    <property type="entry name" value="Glyco_transf_28"/>
    <property type="match status" value="1"/>
</dbReference>
<dbReference type="InterPro" id="IPR050426">
    <property type="entry name" value="Glycosyltransferase_28"/>
</dbReference>
<dbReference type="GO" id="GO:0005975">
    <property type="term" value="P:carbohydrate metabolic process"/>
    <property type="evidence" value="ECO:0007669"/>
    <property type="project" value="InterPro"/>
</dbReference>
<dbReference type="CDD" id="cd03784">
    <property type="entry name" value="GT1_Gtf-like"/>
    <property type="match status" value="1"/>
</dbReference>